<dbReference type="Proteomes" id="UP000019062">
    <property type="component" value="Unassembled WGS sequence"/>
</dbReference>
<dbReference type="InterPro" id="IPR036890">
    <property type="entry name" value="HATPase_C_sf"/>
</dbReference>
<dbReference type="EMBL" id="ASQA01000045">
    <property type="protein sequence ID" value="ETT80637.1"/>
    <property type="molecule type" value="Genomic_DNA"/>
</dbReference>
<gene>
    <name evidence="2" type="ORF">C176_21706</name>
</gene>
<evidence type="ECO:0000256" key="1">
    <source>
        <dbReference type="SAM" id="MobiDB-lite"/>
    </source>
</evidence>
<comment type="caution">
    <text evidence="2">The sequence shown here is derived from an EMBL/GenBank/DDBJ whole genome shotgun (WGS) entry which is preliminary data.</text>
</comment>
<protein>
    <submittedName>
        <fullName evidence="2">Histidine kinase</fullName>
    </submittedName>
</protein>
<keyword evidence="2" id="KW-0808">Transferase</keyword>
<sequence length="22" mass="2336">MESEPGQGTTFIVTLPITTPTD</sequence>
<proteinExistence type="predicted"/>
<feature type="region of interest" description="Disordered" evidence="1">
    <location>
        <begin position="1"/>
        <end position="22"/>
    </location>
</feature>
<dbReference type="SUPFAM" id="SSF55874">
    <property type="entry name" value="ATPase domain of HSP90 chaperone/DNA topoisomerase II/histidine kinase"/>
    <property type="match status" value="1"/>
</dbReference>
<evidence type="ECO:0000313" key="3">
    <source>
        <dbReference type="Proteomes" id="UP000019062"/>
    </source>
</evidence>
<keyword evidence="3" id="KW-1185">Reference proteome</keyword>
<evidence type="ECO:0000313" key="2">
    <source>
        <dbReference type="EMBL" id="ETT80637.1"/>
    </source>
</evidence>
<keyword evidence="2" id="KW-0418">Kinase</keyword>
<dbReference type="GO" id="GO:0016301">
    <property type="term" value="F:kinase activity"/>
    <property type="evidence" value="ECO:0007669"/>
    <property type="project" value="UniProtKB-KW"/>
</dbReference>
<accession>W4EKW4</accession>
<dbReference type="AlphaFoldDB" id="W4EKW4"/>
<reference evidence="2 3" key="1">
    <citation type="journal article" date="2014" name="BMC Genomics">
        <title>Genomic comparison of sporeforming bacilli isolated from milk.</title>
        <authorList>
            <person name="Moreno Switt A.I."/>
            <person name="Andrus A.D."/>
            <person name="Ranieri M.L."/>
            <person name="Orsi R.H."/>
            <person name="Ivy R."/>
            <person name="den Bakker H.C."/>
            <person name="Martin N.H."/>
            <person name="Wiedmann M."/>
            <person name="Boor K.J."/>
        </authorList>
    </citation>
    <scope>NUCLEOTIDE SEQUENCE [LARGE SCALE GENOMIC DNA]</scope>
    <source>
        <strain evidence="2 3">FSL R5-213</strain>
    </source>
</reference>
<organism evidence="2 3">
    <name type="scientific">Viridibacillus arenosi FSL R5-213</name>
    <dbReference type="NCBI Taxonomy" id="1227360"/>
    <lineage>
        <taxon>Bacteria</taxon>
        <taxon>Bacillati</taxon>
        <taxon>Bacillota</taxon>
        <taxon>Bacilli</taxon>
        <taxon>Bacillales</taxon>
        <taxon>Caryophanaceae</taxon>
        <taxon>Viridibacillus</taxon>
    </lineage>
</organism>
<name>W4EKW4_9BACL</name>